<dbReference type="AlphaFoldDB" id="A0A4U7JHE7"/>
<reference evidence="6 7" key="1">
    <citation type="submission" date="2020-09" db="EMBL/GenBank/DDBJ databases">
        <title>Characterization and genome sequencing of Ruminiclostridium sp. nov. MA18.</title>
        <authorList>
            <person name="Rettenmaier R."/>
            <person name="Kowollik M.-L."/>
            <person name="Liebl W."/>
            <person name="Zverlov V."/>
        </authorList>
    </citation>
    <scope>NUCLEOTIDE SEQUENCE [LARGE SCALE GENOMIC DNA]</scope>
    <source>
        <strain evidence="6 7">MA18</strain>
    </source>
</reference>
<evidence type="ECO:0000256" key="3">
    <source>
        <dbReference type="ARBA" id="ARBA00022692"/>
    </source>
</evidence>
<proteinExistence type="predicted"/>
<dbReference type="KEGG" id="rher:EHE19_002770"/>
<keyword evidence="4" id="KW-1133">Transmembrane helix</keyword>
<protein>
    <submittedName>
        <fullName evidence="6">YitT family protein</fullName>
    </submittedName>
</protein>
<evidence type="ECO:0000256" key="1">
    <source>
        <dbReference type="ARBA" id="ARBA00004651"/>
    </source>
</evidence>
<dbReference type="RefSeq" id="WP_137697509.1">
    <property type="nucleotide sequence ID" value="NZ_CP061336.1"/>
</dbReference>
<keyword evidence="5" id="KW-0472">Membrane</keyword>
<dbReference type="PIRSF" id="PIRSF006483">
    <property type="entry name" value="Membrane_protein_YitT"/>
    <property type="match status" value="1"/>
</dbReference>
<gene>
    <name evidence="6" type="ORF">EHE19_002770</name>
</gene>
<sequence>MTKIKNFTKDFLLINIGLILVGIGICIFKIPNNFATGGVSGLAIIISSFFPRIDVGPMMLIINILLMLVGFLFLGRDFGSKTIYSSFALSGIVWLIQTIFPIKASLTGDLMLELIYSIIFPAVGSAIIFNCNASTGGTDIIAKIISKLTQLDIGKTLLLSDFLIAAGAGAVFGIRIGMYSIIGLIIKAFMIDIVIDGLNVKKLMVIISSKPDEIKNYIVNTINRGATIYKAEGAFTNKQEIVISTVLNRRQAIQLRTFIRSVDHSAFITISNTSEIIGKGFRSIDS</sequence>
<dbReference type="PANTHER" id="PTHR33545:SF9">
    <property type="entry name" value="UPF0750 MEMBRANE PROTEIN YITE"/>
    <property type="match status" value="1"/>
</dbReference>
<dbReference type="EMBL" id="CP061336">
    <property type="protein sequence ID" value="QNU67467.1"/>
    <property type="molecule type" value="Genomic_DNA"/>
</dbReference>
<accession>A0A4U7JHE7</accession>
<dbReference type="Pfam" id="PF10035">
    <property type="entry name" value="DUF2179"/>
    <property type="match status" value="1"/>
</dbReference>
<comment type="subcellular location">
    <subcellularLocation>
        <location evidence="1">Cell membrane</location>
        <topology evidence="1">Multi-pass membrane protein</topology>
    </subcellularLocation>
</comment>
<dbReference type="InterPro" id="IPR015867">
    <property type="entry name" value="N-reg_PII/ATP_PRibTrfase_C"/>
</dbReference>
<dbReference type="Proteomes" id="UP000306409">
    <property type="component" value="Chromosome"/>
</dbReference>
<dbReference type="Pfam" id="PF02588">
    <property type="entry name" value="YitT_membrane"/>
    <property type="match status" value="1"/>
</dbReference>
<keyword evidence="7" id="KW-1185">Reference proteome</keyword>
<dbReference type="InterPro" id="IPR019264">
    <property type="entry name" value="DUF2179"/>
</dbReference>
<dbReference type="InterPro" id="IPR051461">
    <property type="entry name" value="UPF0750_membrane"/>
</dbReference>
<evidence type="ECO:0000313" key="7">
    <source>
        <dbReference type="Proteomes" id="UP000306409"/>
    </source>
</evidence>
<keyword evidence="3" id="KW-0812">Transmembrane</keyword>
<dbReference type="InterPro" id="IPR003740">
    <property type="entry name" value="YitT"/>
</dbReference>
<organism evidence="6 7">
    <name type="scientific">Ruminiclostridium herbifermentans</name>
    <dbReference type="NCBI Taxonomy" id="2488810"/>
    <lineage>
        <taxon>Bacteria</taxon>
        <taxon>Bacillati</taxon>
        <taxon>Bacillota</taxon>
        <taxon>Clostridia</taxon>
        <taxon>Eubacteriales</taxon>
        <taxon>Oscillospiraceae</taxon>
        <taxon>Ruminiclostridium</taxon>
    </lineage>
</organism>
<dbReference type="OrthoDB" id="9779786at2"/>
<name>A0A4U7JHE7_9FIRM</name>
<dbReference type="CDD" id="cd16380">
    <property type="entry name" value="YitT_C"/>
    <property type="match status" value="1"/>
</dbReference>
<evidence type="ECO:0000313" key="6">
    <source>
        <dbReference type="EMBL" id="QNU67467.1"/>
    </source>
</evidence>
<dbReference type="GO" id="GO:0005886">
    <property type="term" value="C:plasma membrane"/>
    <property type="evidence" value="ECO:0007669"/>
    <property type="project" value="UniProtKB-SubCell"/>
</dbReference>
<evidence type="ECO:0000256" key="4">
    <source>
        <dbReference type="ARBA" id="ARBA00022989"/>
    </source>
</evidence>
<keyword evidence="2" id="KW-1003">Cell membrane</keyword>
<evidence type="ECO:0000256" key="2">
    <source>
        <dbReference type="ARBA" id="ARBA00022475"/>
    </source>
</evidence>
<dbReference type="Gene3D" id="3.30.70.120">
    <property type="match status" value="1"/>
</dbReference>
<evidence type="ECO:0000256" key="5">
    <source>
        <dbReference type="ARBA" id="ARBA00023136"/>
    </source>
</evidence>
<dbReference type="PANTHER" id="PTHR33545">
    <property type="entry name" value="UPF0750 MEMBRANE PROTEIN YITT-RELATED"/>
    <property type="match status" value="1"/>
</dbReference>